<evidence type="ECO:0000256" key="1">
    <source>
        <dbReference type="ARBA" id="ARBA00023125"/>
    </source>
</evidence>
<dbReference type="Pfam" id="PF00440">
    <property type="entry name" value="TetR_N"/>
    <property type="match status" value="1"/>
</dbReference>
<dbReference type="PRINTS" id="PR00455">
    <property type="entry name" value="HTHTETR"/>
</dbReference>
<sequence>MRLLSQKRQDILSTAERLFYEYGFRGVGLKQIIQEANVATMTLYNHFDSKDNLVEAVLKQREARYWYYLDSYVEKQPNQPFISAVKAHCEWLNDHSYKGDMFMRAIEDYAYTDNEIENIARGHKQRLLNYLEKLANDAGIVNGLDLAIQFTLLLEGTTSMTALLGSKKATSHAITMADLLLNEAHKGV</sequence>
<reference evidence="4 5" key="1">
    <citation type="submission" date="2018-06" db="EMBL/GenBank/DDBJ databases">
        <authorList>
            <consortium name="Pathogen Informatics"/>
            <person name="Doyle S."/>
        </authorList>
    </citation>
    <scope>NUCLEOTIDE SEQUENCE [LARGE SCALE GENOMIC DNA]</scope>
    <source>
        <strain evidence="4 5">NCTC13834</strain>
    </source>
</reference>
<evidence type="ECO:0000313" key="5">
    <source>
        <dbReference type="Proteomes" id="UP000254412"/>
    </source>
</evidence>
<dbReference type="EMBL" id="UHDS01000001">
    <property type="protein sequence ID" value="SUM54095.1"/>
    <property type="molecule type" value="Genomic_DNA"/>
</dbReference>
<dbReference type="Gene3D" id="1.10.357.10">
    <property type="entry name" value="Tetracycline Repressor, domain 2"/>
    <property type="match status" value="1"/>
</dbReference>
<protein>
    <submittedName>
        <fullName evidence="4">Transcriptional regulator</fullName>
    </submittedName>
</protein>
<feature type="DNA-binding region" description="H-T-H motif" evidence="2">
    <location>
        <begin position="28"/>
        <end position="47"/>
    </location>
</feature>
<accession>A0A380GKH2</accession>
<dbReference type="GO" id="GO:0003700">
    <property type="term" value="F:DNA-binding transcription factor activity"/>
    <property type="evidence" value="ECO:0007669"/>
    <property type="project" value="TreeGrafter"/>
</dbReference>
<evidence type="ECO:0000256" key="2">
    <source>
        <dbReference type="PROSITE-ProRule" id="PRU00335"/>
    </source>
</evidence>
<dbReference type="Proteomes" id="UP000254412">
    <property type="component" value="Unassembled WGS sequence"/>
</dbReference>
<evidence type="ECO:0000259" key="3">
    <source>
        <dbReference type="PROSITE" id="PS50977"/>
    </source>
</evidence>
<evidence type="ECO:0000313" key="4">
    <source>
        <dbReference type="EMBL" id="SUM54095.1"/>
    </source>
</evidence>
<dbReference type="PANTHER" id="PTHR30055">
    <property type="entry name" value="HTH-TYPE TRANSCRIPTIONAL REGULATOR RUTR"/>
    <property type="match status" value="1"/>
</dbReference>
<dbReference type="InterPro" id="IPR001647">
    <property type="entry name" value="HTH_TetR"/>
</dbReference>
<feature type="domain" description="HTH tetR-type" evidence="3">
    <location>
        <begin position="5"/>
        <end position="65"/>
    </location>
</feature>
<dbReference type="PANTHER" id="PTHR30055:SF200">
    <property type="entry name" value="HTH-TYPE TRANSCRIPTIONAL REPRESSOR BDCR"/>
    <property type="match status" value="1"/>
</dbReference>
<keyword evidence="1 2" id="KW-0238">DNA-binding</keyword>
<name>A0A380GKH2_9STAP</name>
<organism evidence="4 5">
    <name type="scientific">Staphylococcus nepalensis</name>
    <dbReference type="NCBI Taxonomy" id="214473"/>
    <lineage>
        <taxon>Bacteria</taxon>
        <taxon>Bacillati</taxon>
        <taxon>Bacillota</taxon>
        <taxon>Bacilli</taxon>
        <taxon>Bacillales</taxon>
        <taxon>Staphylococcaceae</taxon>
        <taxon>Staphylococcus</taxon>
    </lineage>
</organism>
<dbReference type="AlphaFoldDB" id="A0A380GKH2"/>
<dbReference type="GO" id="GO:0000976">
    <property type="term" value="F:transcription cis-regulatory region binding"/>
    <property type="evidence" value="ECO:0007669"/>
    <property type="project" value="TreeGrafter"/>
</dbReference>
<dbReference type="PROSITE" id="PS50977">
    <property type="entry name" value="HTH_TETR_2"/>
    <property type="match status" value="1"/>
</dbReference>
<dbReference type="InterPro" id="IPR009057">
    <property type="entry name" value="Homeodomain-like_sf"/>
</dbReference>
<gene>
    <name evidence="4" type="primary">kstR2</name>
    <name evidence="4" type="ORF">NCTC13834_00379</name>
</gene>
<proteinExistence type="predicted"/>
<dbReference type="SUPFAM" id="SSF46689">
    <property type="entry name" value="Homeodomain-like"/>
    <property type="match status" value="1"/>
</dbReference>
<dbReference type="InterPro" id="IPR050109">
    <property type="entry name" value="HTH-type_TetR-like_transc_reg"/>
</dbReference>